<reference evidence="1" key="1">
    <citation type="journal article" date="2015" name="Nature">
        <title>Complex archaea that bridge the gap between prokaryotes and eukaryotes.</title>
        <authorList>
            <person name="Spang A."/>
            <person name="Saw J.H."/>
            <person name="Jorgensen S.L."/>
            <person name="Zaremba-Niedzwiedzka K."/>
            <person name="Martijn J."/>
            <person name="Lind A.E."/>
            <person name="van Eijk R."/>
            <person name="Schleper C."/>
            <person name="Guy L."/>
            <person name="Ettema T.J."/>
        </authorList>
    </citation>
    <scope>NUCLEOTIDE SEQUENCE</scope>
</reference>
<name>A0A0F9K4U7_9ZZZZ</name>
<dbReference type="EMBL" id="LAZR01014533">
    <property type="protein sequence ID" value="KKM17063.1"/>
    <property type="molecule type" value="Genomic_DNA"/>
</dbReference>
<accession>A0A0F9K4U7</accession>
<organism evidence="1">
    <name type="scientific">marine sediment metagenome</name>
    <dbReference type="NCBI Taxonomy" id="412755"/>
    <lineage>
        <taxon>unclassified sequences</taxon>
        <taxon>metagenomes</taxon>
        <taxon>ecological metagenomes</taxon>
    </lineage>
</organism>
<dbReference type="CDD" id="cd02440">
    <property type="entry name" value="AdoMet_MTases"/>
    <property type="match status" value="1"/>
</dbReference>
<dbReference type="InterPro" id="IPR029063">
    <property type="entry name" value="SAM-dependent_MTases_sf"/>
</dbReference>
<comment type="caution">
    <text evidence="1">The sequence shown here is derived from an EMBL/GenBank/DDBJ whole genome shotgun (WGS) entry which is preliminary data.</text>
</comment>
<dbReference type="SUPFAM" id="SSF53335">
    <property type="entry name" value="S-adenosyl-L-methionine-dependent methyltransferases"/>
    <property type="match status" value="1"/>
</dbReference>
<dbReference type="InterPro" id="IPR027555">
    <property type="entry name" value="Mo5U34_MeTrfas-like"/>
</dbReference>
<evidence type="ECO:0000313" key="1">
    <source>
        <dbReference type="EMBL" id="KKM17063.1"/>
    </source>
</evidence>
<sequence length="377" mass="43602">MIKVEYDFKYTTDAVVGKHCFIYRGEAVEQVAKDLGREGEKLCIKVFYDQDKPGNWGDEKADRTDKRNATIQEATRIQNICAFEGLAPRVYAIIKVEWSGMGRKGKEFKDKVCDAQVTEDIGIDHSKSDDDAKAVYDKIIGLGFKYGWQVNYKEWKRHDLIQGKFVDFQSFNLIKRQHREKISALVHELGKWGKTHYQAVPELEITNFRKTEKRIVELGLDKIDFKGKTVLDLGCSSGVFANYAASQGAKRVVGIDMENPVRASQLLANFLEYHNNDYKTWDLLHSLDVETDLCGFKQFDIIFFLSMLYHVGYPKWIKDATKELLVVEWNHWHKKKGLNVKQCEQRTRVILEQDFAKVDFVGRATDHGDKAIWHCTK</sequence>
<gene>
    <name evidence="1" type="ORF">LCGC14_1679550</name>
</gene>
<dbReference type="Gene3D" id="3.40.50.150">
    <property type="entry name" value="Vaccinia Virus protein VP39"/>
    <property type="match status" value="1"/>
</dbReference>
<proteinExistence type="predicted"/>
<dbReference type="AlphaFoldDB" id="A0A0F9K4U7"/>
<evidence type="ECO:0008006" key="2">
    <source>
        <dbReference type="Google" id="ProtNLM"/>
    </source>
</evidence>
<protein>
    <recommendedName>
        <fullName evidence="2">Methyltransferase domain-containing protein</fullName>
    </recommendedName>
</protein>
<dbReference type="Pfam" id="PF08003">
    <property type="entry name" value="Methyltransf_9"/>
    <property type="match status" value="1"/>
</dbReference>